<dbReference type="Pfam" id="PF07705">
    <property type="entry name" value="CARDB"/>
    <property type="match status" value="2"/>
</dbReference>
<sequence>MVYLDKYSKPLIKGPKAGARVIVMDVDYKKKLFASVVTVALVFSSLMFLTGAQADAADDLEVSNLYEKLGSPPPRANVPYEIIVGWKNIGDTETYEATVRLFSNCDQSGGPDSESDIITMAPDSSGTVNLSVTFTDEGENTCYSATIHYDSTDYGEFENFINVEPEIGNALLWIDLSCENADGDPTCMETHQAAQGQDLNVIFEFGNSGNVSTQNPVTFMAYFDELDDETLDSDDSIDPSPITFDFISPLPSDVEPERMQWEYTIPPNIEDGRYKFTAIIDSKENNTEDLDLEDNVAVWEMCIGDCSEPDLKIWDNGIDSIRAEPLDPVAGIDVSFKYSVENIGEGSADPPQGPGTGNFVMYLKVMKCPATDDEPNGDCTGQTWVYVNQSKAVKTPIEGNGGVFTSDEVLGITWSTTGSDAGIWNVQVVADAEDVIEETDEANNDLDWYKVYGEYFVLREQRPDMFVTGIDEGIGRVYQDDPRTIQVAVSQTDLGDAMADNVDVFIKIMDPDFTEFDWFKIDVSKTVGLAPATTFFEYTWTPSKLGVYEFYAWVDKEDAIVEWIETNNEYESEKSIEVFEKLPDLQIVSVSVAPLNDEGFGMVGVSSNITATVANLGVRDMTSSEGSKLEVTFYTAAPFSAELGTINVNQALLIGETVDISVPFMFSENAQYRFIAKVDEDKLIDEEDEWNNEDYRNIYAVSAMDAYVSNLSVVVNEGLAGKDHPITFDLGMSNLPSEGTYRLHFNVSIDGTFGWGEVLAVSMQNITVSGNPAGSCDGKNVTVNEDKQYCAVGTGYQVSGFYGFIDFDSTYNHQTVVMPWIPSAQRTDDYIILVEVSSAINVILDNDAVNTSISIEKLTTNLLVESIKVTESGGSATVKVTVGYPQGEQSQLDTDVILKVYRASDYADGGAPIDELTAKTVTGLLKGDSRPISFTWAVKNGDFIFVAVVDPDNQVKEINELDNSFPSLEVTFGDTTTTGPSEEEDEGLFGLPAPPFIVAMGIIGLVALTRRRS</sequence>
<evidence type="ECO:0000256" key="1">
    <source>
        <dbReference type="SAM" id="Phobius"/>
    </source>
</evidence>
<feature type="transmembrane region" description="Helical" evidence="1">
    <location>
        <begin position="988"/>
        <end position="1008"/>
    </location>
</feature>
<keyword evidence="1" id="KW-0472">Membrane</keyword>
<evidence type="ECO:0000313" key="3">
    <source>
        <dbReference type="EMBL" id="AIE93593.1"/>
    </source>
</evidence>
<feature type="transmembrane region" description="Helical" evidence="1">
    <location>
        <begin position="32"/>
        <end position="52"/>
    </location>
</feature>
<dbReference type="Gene3D" id="2.60.40.10">
    <property type="entry name" value="Immunoglobulins"/>
    <property type="match status" value="5"/>
</dbReference>
<proteinExistence type="predicted"/>
<keyword evidence="1" id="KW-1133">Transmembrane helix</keyword>
<dbReference type="AlphaFoldDB" id="A0A075FQS1"/>
<protein>
    <recommendedName>
        <fullName evidence="2">CARDB domain-containing protein</fullName>
    </recommendedName>
</protein>
<name>A0A075FQS1_9EURY</name>
<dbReference type="EMBL" id="KF900399">
    <property type="protein sequence ID" value="AIE93593.1"/>
    <property type="molecule type" value="Genomic_DNA"/>
</dbReference>
<accession>A0A075FQS1</accession>
<dbReference type="InterPro" id="IPR013783">
    <property type="entry name" value="Ig-like_fold"/>
</dbReference>
<dbReference type="InterPro" id="IPR011635">
    <property type="entry name" value="CARDB"/>
</dbReference>
<feature type="domain" description="CARDB" evidence="2">
    <location>
        <begin position="912"/>
        <end position="965"/>
    </location>
</feature>
<evidence type="ECO:0000259" key="2">
    <source>
        <dbReference type="Pfam" id="PF07705"/>
    </source>
</evidence>
<keyword evidence="1" id="KW-0812">Transmembrane</keyword>
<organism evidence="3">
    <name type="scientific">uncultured marine group II/III euryarchaeote AD1000_39_C04</name>
    <dbReference type="NCBI Taxonomy" id="1457762"/>
    <lineage>
        <taxon>Archaea</taxon>
        <taxon>Methanobacteriati</taxon>
        <taxon>Methanobacteriota</taxon>
        <taxon>environmental samples</taxon>
    </lineage>
</organism>
<reference evidence="3" key="1">
    <citation type="journal article" date="2014" name="Genome Biol. Evol.">
        <title>Pangenome evidence for extensive interdomain horizontal transfer affecting lineage core and shell genes in uncultured planktonic thaumarchaeota and euryarchaeota.</title>
        <authorList>
            <person name="Deschamps P."/>
            <person name="Zivanovic Y."/>
            <person name="Moreira D."/>
            <person name="Rodriguez-Valera F."/>
            <person name="Lopez-Garcia P."/>
        </authorList>
    </citation>
    <scope>NUCLEOTIDE SEQUENCE</scope>
</reference>
<feature type="domain" description="CARDB" evidence="2">
    <location>
        <begin position="583"/>
        <end position="693"/>
    </location>
</feature>